<reference evidence="19 20" key="1">
    <citation type="submission" date="2019-03" db="EMBL/GenBank/DDBJ databases">
        <title>Genomic Encyclopedia of Type Strains, Phase IV (KMG-IV): sequencing the most valuable type-strain genomes for metagenomic binning, comparative biology and taxonomic classification.</title>
        <authorList>
            <person name="Goeker M."/>
        </authorList>
    </citation>
    <scope>NUCLEOTIDE SEQUENCE [LARGE SCALE GENOMIC DNA]</scope>
    <source>
        <strain evidence="19 20">DSM 16380</strain>
    </source>
</reference>
<name>A0A4V2SJY4_9PAST</name>
<evidence type="ECO:0000256" key="16">
    <source>
        <dbReference type="PROSITE-ProRule" id="PRU00560"/>
    </source>
</evidence>
<dbReference type="GO" id="GO:0016887">
    <property type="term" value="F:ATP hydrolysis activity"/>
    <property type="evidence" value="ECO:0007669"/>
    <property type="project" value="RHEA"/>
</dbReference>
<dbReference type="AlphaFoldDB" id="A0A4V2SJY4"/>
<dbReference type="PANTHER" id="PTHR11070">
    <property type="entry name" value="UVRD / RECB / PCRA DNA HELICASE FAMILY MEMBER"/>
    <property type="match status" value="1"/>
</dbReference>
<evidence type="ECO:0000313" key="19">
    <source>
        <dbReference type="EMBL" id="TCP17376.1"/>
    </source>
</evidence>
<evidence type="ECO:0000256" key="15">
    <source>
        <dbReference type="HAMAP-Rule" id="MF_01485"/>
    </source>
</evidence>
<dbReference type="EC" id="3.1.11.5" evidence="15"/>
<feature type="binding site" evidence="15">
    <location>
        <position position="1116"/>
    </location>
    <ligand>
        <name>Mg(2+)</name>
        <dbReference type="ChEBI" id="CHEBI:18420"/>
    </ligand>
</feature>
<dbReference type="InterPro" id="IPR038726">
    <property type="entry name" value="PDDEXK_AddAB-type"/>
</dbReference>
<dbReference type="HAMAP" id="MF_01485">
    <property type="entry name" value="RecB"/>
    <property type="match status" value="1"/>
</dbReference>
<gene>
    <name evidence="15" type="primary">recB</name>
    <name evidence="19" type="ORF">EV693_10658</name>
</gene>
<dbReference type="InterPro" id="IPR000212">
    <property type="entry name" value="DNA_helicase_UvrD/REP"/>
</dbReference>
<dbReference type="SUPFAM" id="SSF52540">
    <property type="entry name" value="P-loop containing nucleoside triphosphate hydrolases"/>
    <property type="match status" value="1"/>
</dbReference>
<evidence type="ECO:0000256" key="11">
    <source>
        <dbReference type="ARBA" id="ARBA00023204"/>
    </source>
</evidence>
<evidence type="ECO:0000256" key="1">
    <source>
        <dbReference type="ARBA" id="ARBA00022722"/>
    </source>
</evidence>
<dbReference type="Pfam" id="PF00580">
    <property type="entry name" value="UvrD-helicase"/>
    <property type="match status" value="1"/>
</dbReference>
<feature type="region of interest" description="DNA-binding and helicase activity, interacts with RecC" evidence="15">
    <location>
        <begin position="1"/>
        <end position="850"/>
    </location>
</feature>
<evidence type="ECO:0000256" key="4">
    <source>
        <dbReference type="ARBA" id="ARBA00022763"/>
    </source>
</evidence>
<dbReference type="InterPro" id="IPR011604">
    <property type="entry name" value="PDDEXK-like_dom_sf"/>
</dbReference>
<feature type="domain" description="UvrD-like helicase C-terminal" evidence="18">
    <location>
        <begin position="483"/>
        <end position="759"/>
    </location>
</feature>
<evidence type="ECO:0000256" key="5">
    <source>
        <dbReference type="ARBA" id="ARBA00022801"/>
    </source>
</evidence>
<comment type="subunit">
    <text evidence="15">Heterotrimer of RecB, RecC and RecD. All subunits contribute to DNA-binding. Interacts with RecA.</text>
</comment>
<keyword evidence="8 15" id="KW-0067">ATP-binding</keyword>
<dbReference type="GO" id="GO:0043138">
    <property type="term" value="F:3'-5' DNA helicase activity"/>
    <property type="evidence" value="ECO:0007669"/>
    <property type="project" value="UniProtKB-UniRule"/>
</dbReference>
<dbReference type="Pfam" id="PF12705">
    <property type="entry name" value="PDDEXK_1"/>
    <property type="match status" value="1"/>
</dbReference>
<dbReference type="InterPro" id="IPR014016">
    <property type="entry name" value="UvrD-like_ATP-bd"/>
</dbReference>
<proteinExistence type="inferred from homology"/>
<dbReference type="GO" id="GO:0005524">
    <property type="term" value="F:ATP binding"/>
    <property type="evidence" value="ECO:0007669"/>
    <property type="project" value="UniProtKB-UniRule"/>
</dbReference>
<comment type="domain">
    <text evidence="15">The N-terminal DNA-binding domain is a ssDNA-dependent ATPase and has ATP-dependent 3'-5' helicase function. This domain interacts with RecC.</text>
</comment>
<keyword evidence="7 15" id="KW-0269">Exonuclease</keyword>
<dbReference type="Gene3D" id="3.90.320.10">
    <property type="match status" value="1"/>
</dbReference>
<dbReference type="PANTHER" id="PTHR11070:SF23">
    <property type="entry name" value="RECBCD ENZYME SUBUNIT RECB"/>
    <property type="match status" value="1"/>
</dbReference>
<dbReference type="GO" id="GO:0008854">
    <property type="term" value="F:exodeoxyribonuclease V activity"/>
    <property type="evidence" value="ECO:0007669"/>
    <property type="project" value="UniProtKB-EC"/>
</dbReference>
<dbReference type="Gene3D" id="3.40.50.300">
    <property type="entry name" value="P-loop containing nucleotide triphosphate hydrolases"/>
    <property type="match status" value="2"/>
</dbReference>
<keyword evidence="20" id="KW-1185">Reference proteome</keyword>
<dbReference type="PROSITE" id="PS51198">
    <property type="entry name" value="UVRD_HELICASE_ATP_BIND"/>
    <property type="match status" value="1"/>
</dbReference>
<evidence type="ECO:0000256" key="2">
    <source>
        <dbReference type="ARBA" id="ARBA00022723"/>
    </source>
</evidence>
<feature type="domain" description="UvrD-like helicase ATP-binding" evidence="17">
    <location>
        <begin position="1"/>
        <end position="467"/>
    </location>
</feature>
<dbReference type="InterPro" id="IPR004586">
    <property type="entry name" value="RecB"/>
</dbReference>
<dbReference type="Gene3D" id="1.10.486.10">
    <property type="entry name" value="PCRA, domain 4"/>
    <property type="match status" value="1"/>
</dbReference>
<comment type="catalytic activity">
    <reaction evidence="13 15">
        <text>Couples ATP hydrolysis with the unwinding of duplex DNA by translocating in the 3'-5' direction.</text>
        <dbReference type="EC" id="5.6.2.4"/>
    </reaction>
</comment>
<dbReference type="GO" id="GO:0009338">
    <property type="term" value="C:exodeoxyribonuclease V complex"/>
    <property type="evidence" value="ECO:0007669"/>
    <property type="project" value="TreeGrafter"/>
</dbReference>
<evidence type="ECO:0000256" key="8">
    <source>
        <dbReference type="ARBA" id="ARBA00022840"/>
    </source>
</evidence>
<organism evidence="19 20">
    <name type="scientific">Nicoletella semolina</name>
    <dbReference type="NCBI Taxonomy" id="271160"/>
    <lineage>
        <taxon>Bacteria</taxon>
        <taxon>Pseudomonadati</taxon>
        <taxon>Pseudomonadota</taxon>
        <taxon>Gammaproteobacteria</taxon>
        <taxon>Pasteurellales</taxon>
        <taxon>Pasteurellaceae</taxon>
        <taxon>Nicoletella</taxon>
    </lineage>
</organism>
<dbReference type="Proteomes" id="UP000295537">
    <property type="component" value="Unassembled WGS sequence"/>
</dbReference>
<comment type="function">
    <text evidence="15">A helicase/nuclease that prepares dsDNA breaks (DSB) for recombinational DNA repair. Binds to DSBs and unwinds DNA via a highly rapid and processive ATP-dependent bidirectional helicase activity. Unwinds dsDNA until it encounters a Chi (crossover hotspot instigator) sequence from the 3' direction. Cuts ssDNA a few nucleotides 3' to the Chi site. The properties and activities of the enzyme are changed at Chi. The Chi-altered holoenzyme produces a long 3'-ssDNA overhang and facilitates RecA-binding to the ssDNA for homologous DNA recombination and repair. Holoenzyme degrades any linearized DNA that is unable to undergo homologous recombination. In the holoenzyme this subunit contributes ATPase, 3'-5' helicase, exonuclease activity and loads RecA onto ssDNA.</text>
</comment>
<evidence type="ECO:0000256" key="6">
    <source>
        <dbReference type="ARBA" id="ARBA00022806"/>
    </source>
</evidence>
<evidence type="ECO:0000256" key="12">
    <source>
        <dbReference type="ARBA" id="ARBA00023235"/>
    </source>
</evidence>
<dbReference type="Pfam" id="PF13361">
    <property type="entry name" value="UvrD_C"/>
    <property type="match status" value="1"/>
</dbReference>
<accession>A0A4V2SJY4</accession>
<comment type="similarity">
    <text evidence="15">Belongs to the helicase family. UvrD subfamily.</text>
</comment>
<dbReference type="PROSITE" id="PS51217">
    <property type="entry name" value="UVRD_HELICASE_CTER"/>
    <property type="match status" value="1"/>
</dbReference>
<feature type="binding site" evidence="16">
    <location>
        <begin position="19"/>
        <end position="26"/>
    </location>
    <ligand>
        <name>ATP</name>
        <dbReference type="ChEBI" id="CHEBI:30616"/>
    </ligand>
</feature>
<dbReference type="GO" id="GO:0000724">
    <property type="term" value="P:double-strand break repair via homologous recombination"/>
    <property type="evidence" value="ECO:0007669"/>
    <property type="project" value="UniProtKB-UniRule"/>
</dbReference>
<dbReference type="EC" id="5.6.2.4" evidence="15"/>
<comment type="catalytic activity">
    <reaction evidence="14 15">
        <text>ATP + H2O = ADP + phosphate + H(+)</text>
        <dbReference type="Rhea" id="RHEA:13065"/>
        <dbReference type="ChEBI" id="CHEBI:15377"/>
        <dbReference type="ChEBI" id="CHEBI:15378"/>
        <dbReference type="ChEBI" id="CHEBI:30616"/>
        <dbReference type="ChEBI" id="CHEBI:43474"/>
        <dbReference type="ChEBI" id="CHEBI:456216"/>
        <dbReference type="EC" id="5.6.2.4"/>
    </reaction>
</comment>
<keyword evidence="4 15" id="KW-0227">DNA damage</keyword>
<dbReference type="InterPro" id="IPR014017">
    <property type="entry name" value="DNA_helicase_UvrD-like_C"/>
</dbReference>
<feature type="active site" description="For nuclease activity" evidence="15">
    <location>
        <position position="1129"/>
    </location>
</feature>
<keyword evidence="2 15" id="KW-0479">Metal-binding</keyword>
<protein>
    <recommendedName>
        <fullName evidence="15">RecBCD enzyme subunit RecB</fullName>
        <ecNumber evidence="15">3.1.11.5</ecNumber>
        <ecNumber evidence="15">5.6.2.4</ecNumber>
    </recommendedName>
    <alternativeName>
        <fullName evidence="15">DNA 3'-5' helicase subunit RecB</fullName>
    </alternativeName>
    <alternativeName>
        <fullName evidence="15">Exonuclease V subunit RecB</fullName>
        <shortName evidence="15">ExoV subunit RecB</shortName>
    </alternativeName>
    <alternativeName>
        <fullName evidence="15">Helicase/nuclease RecBCD subunit RecB</fullName>
    </alternativeName>
</protein>
<feature type="region of interest" description="Nuclease activity, interacts with RecD and RecA" evidence="15">
    <location>
        <begin position="928"/>
        <end position="1222"/>
    </location>
</feature>
<keyword evidence="1 15" id="KW-0540">Nuclease</keyword>
<evidence type="ECO:0000256" key="3">
    <source>
        <dbReference type="ARBA" id="ARBA00022741"/>
    </source>
</evidence>
<dbReference type="Gene3D" id="1.10.3170.10">
    <property type="entry name" value="Recbcd, chain B, domain 2"/>
    <property type="match status" value="1"/>
</dbReference>
<evidence type="ECO:0000256" key="14">
    <source>
        <dbReference type="ARBA" id="ARBA00048988"/>
    </source>
</evidence>
<comment type="cofactor">
    <cofactor evidence="15">
        <name>Mg(2+)</name>
        <dbReference type="ChEBI" id="CHEBI:18420"/>
    </cofactor>
    <text evidence="15">Binds 1 Mg(2+) ion per subunit.</text>
</comment>
<evidence type="ECO:0000259" key="18">
    <source>
        <dbReference type="PROSITE" id="PS51217"/>
    </source>
</evidence>
<feature type="binding site" evidence="15">
    <location>
        <position position="1129"/>
    </location>
    <ligand>
        <name>Mg(2+)</name>
        <dbReference type="ChEBI" id="CHEBI:18420"/>
    </ligand>
</feature>
<comment type="catalytic activity">
    <reaction evidence="15">
        <text>Exonucleolytic cleavage (in the presence of ATP) in either 5'- to 3'- or 3'- to 5'-direction to yield 5'-phosphooligonucleotides.</text>
        <dbReference type="EC" id="3.1.11.5"/>
    </reaction>
</comment>
<dbReference type="CDD" id="cd22352">
    <property type="entry name" value="RecB_C-like"/>
    <property type="match status" value="1"/>
</dbReference>
<keyword evidence="11 15" id="KW-0234">DNA repair</keyword>
<dbReference type="GO" id="GO:0000287">
    <property type="term" value="F:magnesium ion binding"/>
    <property type="evidence" value="ECO:0007669"/>
    <property type="project" value="UniProtKB-UniRule"/>
</dbReference>
<dbReference type="NCBIfam" id="TIGR00609">
    <property type="entry name" value="recB"/>
    <property type="match status" value="1"/>
</dbReference>
<evidence type="ECO:0000256" key="9">
    <source>
        <dbReference type="ARBA" id="ARBA00022842"/>
    </source>
</evidence>
<evidence type="ECO:0000256" key="13">
    <source>
        <dbReference type="ARBA" id="ARBA00034617"/>
    </source>
</evidence>
<dbReference type="EMBL" id="SLXJ01000006">
    <property type="protein sequence ID" value="TCP17376.1"/>
    <property type="molecule type" value="Genomic_DNA"/>
</dbReference>
<keyword evidence="3 15" id="KW-0547">Nucleotide-binding</keyword>
<dbReference type="SUPFAM" id="SSF52980">
    <property type="entry name" value="Restriction endonuclease-like"/>
    <property type="match status" value="1"/>
</dbReference>
<evidence type="ECO:0000256" key="10">
    <source>
        <dbReference type="ARBA" id="ARBA00023125"/>
    </source>
</evidence>
<keyword evidence="6 15" id="KW-0347">Helicase</keyword>
<dbReference type="GO" id="GO:0003677">
    <property type="term" value="F:DNA binding"/>
    <property type="evidence" value="ECO:0007669"/>
    <property type="project" value="UniProtKB-UniRule"/>
</dbReference>
<dbReference type="OrthoDB" id="9810135at2"/>
<keyword evidence="5 15" id="KW-0378">Hydrolase</keyword>
<dbReference type="RefSeq" id="WP_132501305.1">
    <property type="nucleotide sequence ID" value="NZ_LVXA01000001.1"/>
</dbReference>
<dbReference type="InterPro" id="IPR011335">
    <property type="entry name" value="Restrct_endonuc-II-like"/>
</dbReference>
<sequence length="1222" mass="141374">MKTLDPLTLPLNQPCLIEASAGTGKTYTIVNLYLRLLLGVSCDPLMVEQILVVTFTKSATQELRDRIREKVIVVARLFSAYQQGNHQALENDAFLLDLYYAVEQRLPEALLRLKLAARDIDLASIFTIDSFCQKMLFQFAFDSGIRFDIELHTNEDELLRMLSEQTWRKYYYPLDFDATKIVAEELKNPEFALKLVKPYLYGILPPLTSEQLWITQDFSDYIRQYQHFQQTSRTYWLTHCAEISTLIHQELAKTYKKGEKKSLSRRSYQQRWLANWLAEIDLWATGKQDNFPVESLSRFSQQTLNEKAEEGAIPLEHLHFAEIEAQLTAYQQQFEGKLSALLRYQFLQHLRQALSTYKATHKEKSFGDILSALHQALHAERGEALAANIRALFPFAMIDEFQDTNQEQYEIFQRIFLAQEKATHGFIMIGDPKQSIYKFRGADIFTYLTAASQVSYKATLTQNWRSAADIVNFTNALFQFPNSSYSPFVYQGIQFHPVQAKISDNPLCGEASVNCYLQPTFDEQQAAERCAYHIQQQLQKAATEALYYHTKGVQKNGEKRPLEAQDIAILVRSHTQATLIRQALLARQIQSVFLSEKSSVYQSQEAQDLRFILRACLNPYQQTAVLSALGTQLWGLDLAQVFELKQDENAWDRWIDTFVKYHKIWQQQGILPMLHQLFIQQGIIERMHSTLLADRRMTDLLHLAELLQNAMGNTENEFALLRWYEQQLDKPDGQQDEQTLRLESEESLIKIITIHGSKGLEYSIVWLPFVGKASHLTKNQLITTYHDHQQQKRWHFGRHSDEVDSALAQAEFAEDVRLLYVAITRAKYQLNMLLPTQFETGWSAMSYLLTNAEIRFEQVAPSCSTADYIQQKNIPCQLIDDSQAAENLQDSEDLEIAVSDRQNVSQQLEQYQTTNIQAREFSGQIKTTGQVTSFSALQAQNERLQNFIHKSPLTSWQDDGQDYDYQQTYAQQILNTTAVLEPDNVSQPYSPYLFPHSTKVGTLLHKLLEHWDFRQPLALEAITQLCATLGLSSEWIEPLQHWFSQIARTPFGKPAFSLSQIDPTQRLNEWQFYLRLRNVNALPKLNQLLNKYSVLAQKLPDLQLPQLEGFVRGFVDCIVKIHGKFYLIDYKSNFLGYFAQDYTPEKLKTVMGKYRYDLQYLLYILALHRYLGSRLQQDYDYDRDVGGIAYLFLRGMNGEPNKGVFFEKPSAELVEALDKLFD</sequence>
<dbReference type="GO" id="GO:0005829">
    <property type="term" value="C:cytosol"/>
    <property type="evidence" value="ECO:0007669"/>
    <property type="project" value="TreeGrafter"/>
</dbReference>
<comment type="miscellaneous">
    <text evidence="15">In the RecBCD complex, RecB has a slow 3'-5' helicase, an exonuclease activity and loads RecA onto ssDNA, RecD has a fast 5'-3' helicase activity, while RecC stimulates the ATPase and processivity of the RecB helicase and contributes to recognition of the Chi site.</text>
</comment>
<feature type="binding site" evidence="15">
    <location>
        <position position="1005"/>
    </location>
    <ligand>
        <name>Mg(2+)</name>
        <dbReference type="ChEBI" id="CHEBI:18420"/>
    </ligand>
</feature>
<evidence type="ECO:0000259" key="17">
    <source>
        <dbReference type="PROSITE" id="PS51198"/>
    </source>
</evidence>
<dbReference type="InterPro" id="IPR027417">
    <property type="entry name" value="P-loop_NTPase"/>
</dbReference>
<keyword evidence="9 15" id="KW-0460">Magnesium</keyword>
<keyword evidence="12 15" id="KW-0413">Isomerase</keyword>
<evidence type="ECO:0000256" key="7">
    <source>
        <dbReference type="ARBA" id="ARBA00022839"/>
    </source>
</evidence>
<comment type="domain">
    <text evidence="15">The C-terminal domain has nuclease activity and interacts with RecD. It interacts with RecA, facilitating its loading onto ssDNA.</text>
</comment>
<evidence type="ECO:0000313" key="20">
    <source>
        <dbReference type="Proteomes" id="UP000295537"/>
    </source>
</evidence>
<keyword evidence="10 15" id="KW-0238">DNA-binding</keyword>
<comment type="caution">
    <text evidence="19">The sequence shown here is derived from an EMBL/GenBank/DDBJ whole genome shotgun (WGS) entry which is preliminary data.</text>
</comment>